<dbReference type="PANTHER" id="PTHR31084">
    <property type="entry name" value="ALPHA-L-FUCOSIDASE 2"/>
    <property type="match status" value="1"/>
</dbReference>
<dbReference type="Pfam" id="PF14498">
    <property type="entry name" value="Glyco_hyd_65N_2"/>
    <property type="match status" value="1"/>
</dbReference>
<dbReference type="PANTHER" id="PTHR31084:SF0">
    <property type="entry name" value="ALPHA-L-FUCOSIDASE 2"/>
    <property type="match status" value="1"/>
</dbReference>
<protein>
    <submittedName>
        <fullName evidence="4">Glycoside hydrolase N-terminal domain-containing protein</fullName>
    </submittedName>
</protein>
<evidence type="ECO:0000259" key="3">
    <source>
        <dbReference type="Pfam" id="PF22124"/>
    </source>
</evidence>
<dbReference type="InterPro" id="IPR027414">
    <property type="entry name" value="GH95_N_dom"/>
</dbReference>
<evidence type="ECO:0000313" key="5">
    <source>
        <dbReference type="Proteomes" id="UP001597079"/>
    </source>
</evidence>
<dbReference type="InterPro" id="IPR016518">
    <property type="entry name" value="Alpha-L-fucosidase"/>
</dbReference>
<dbReference type="Pfam" id="PF21307">
    <property type="entry name" value="Glyco_hydro_95_C"/>
    <property type="match status" value="1"/>
</dbReference>
<dbReference type="Gene3D" id="2.70.98.50">
    <property type="entry name" value="putative glycoside hydrolase family protein from bacillus halodurans"/>
    <property type="match status" value="1"/>
</dbReference>
<dbReference type="Pfam" id="PF22124">
    <property type="entry name" value="Glyco_hydro_95_cat"/>
    <property type="match status" value="1"/>
</dbReference>
<evidence type="ECO:0000259" key="1">
    <source>
        <dbReference type="Pfam" id="PF14498"/>
    </source>
</evidence>
<accession>A0ABW4JNW3</accession>
<dbReference type="Gene3D" id="1.50.10.10">
    <property type="match status" value="1"/>
</dbReference>
<dbReference type="EMBL" id="JBHUCX010000095">
    <property type="protein sequence ID" value="MFD1677571.1"/>
    <property type="molecule type" value="Genomic_DNA"/>
</dbReference>
<keyword evidence="5" id="KW-1185">Reference proteome</keyword>
<dbReference type="PIRSF" id="PIRSF007663">
    <property type="entry name" value="UCP007663"/>
    <property type="match status" value="1"/>
</dbReference>
<comment type="caution">
    <text evidence="4">The sequence shown here is derived from an EMBL/GenBank/DDBJ whole genome shotgun (WGS) entry which is preliminary data.</text>
</comment>
<dbReference type="InterPro" id="IPR049053">
    <property type="entry name" value="AFCA-like_C"/>
</dbReference>
<name>A0ABW4JNW3_9BACL</name>
<proteinExistence type="predicted"/>
<feature type="domain" description="Alpha fucosidase A-like C-terminal" evidence="2">
    <location>
        <begin position="692"/>
        <end position="785"/>
    </location>
</feature>
<dbReference type="InterPro" id="IPR012341">
    <property type="entry name" value="6hp_glycosidase-like_sf"/>
</dbReference>
<dbReference type="RefSeq" id="WP_377945485.1">
    <property type="nucleotide sequence ID" value="NZ_JBHUCX010000095.1"/>
</dbReference>
<dbReference type="GO" id="GO:0016787">
    <property type="term" value="F:hydrolase activity"/>
    <property type="evidence" value="ECO:0007669"/>
    <property type="project" value="UniProtKB-KW"/>
</dbReference>
<feature type="domain" description="Glycosyl hydrolase family 95 N-terminal" evidence="1">
    <location>
        <begin position="3"/>
        <end position="250"/>
    </location>
</feature>
<evidence type="ECO:0000259" key="2">
    <source>
        <dbReference type="Pfam" id="PF21307"/>
    </source>
</evidence>
<keyword evidence="4" id="KW-0378">Hydrolase</keyword>
<dbReference type="Proteomes" id="UP001597079">
    <property type="component" value="Unassembled WGS sequence"/>
</dbReference>
<dbReference type="InterPro" id="IPR008928">
    <property type="entry name" value="6-hairpin_glycosidase_sf"/>
</dbReference>
<dbReference type="SUPFAM" id="SSF48208">
    <property type="entry name" value="Six-hairpin glycosidases"/>
    <property type="match status" value="1"/>
</dbReference>
<sequence>MKLRYRTPAVTWTDTLPIGNGRLGAMVFGGVKKEHLQLNEDTLWSGGPKEYNNPSAKDILPEVRRLIFAGQYVKADQLCKQMMGPYNQSYQPLGDLYIQFHHDGDGTDYERSLDLQTATTRVQYRIGEVVYHREIFASYPDQVVVMHLSASRPGMLNFTATMASEHKYQITPLGKALQMNGICPEHVNPNYYHSENAIVYGEFGATKAMSFEGRLGVSLQAGTVSADAQGLHVEDGTEVTIFFSAATSFKGFDAVPDRDPSPIARAYLANAMQKSHAELYKSHVADYQTLFKRVEFELGPSDVPEDMPTDRRIVEYGVKDPHLVELLFQYGRYLMIASSRPGTQPANLQGIWNHEIQPPWSSNWTLNINTEMNYWHVETCNLSECHEALFDYMQNLAHNGAKTAEVNYGCRGWTAHHNGDIWCQAAPVGGYGHGDASWTMWPMSAAWLCQHLWEHYAFNQDATFLREQAYPLMKSAAFFYLDWLIEDGKGHMVTAPSTSPEHKFRTASGELAAVSMASTMDMSLIWDLFTNCIAASAVLQCDEILRNQWIETRGKLLPMQIGKHGQLQEWFEDFDDEDVHHRHVSHLFGVYPGHQITEGDNPAYFAAARQSLERRDDGGTGWSLAWKIGLWARFKDGDRAHRMIANLLRLVTGDEHNYHSGGVYTNLFDAHPPFQIDGNFGFTAGVAEMLLQSHTGVLQLLPALPEVWPTGRVSGLKARGGFQVDIKWENGVLQEAEIRSASGGRCLIQSGVPMLVESAAGGTPVDPLENGTVSFETEVGQSYRLKRVQSAITLNE</sequence>
<feature type="domain" description="Glycosyl hydrolase family 95 catalytic" evidence="3">
    <location>
        <begin position="276"/>
        <end position="690"/>
    </location>
</feature>
<gene>
    <name evidence="4" type="ORF">ACFSB2_23190</name>
</gene>
<dbReference type="InterPro" id="IPR054363">
    <property type="entry name" value="GH95_cat"/>
</dbReference>
<organism evidence="4 5">
    <name type="scientific">Alicyclobacillus fodiniaquatilis</name>
    <dbReference type="NCBI Taxonomy" id="1661150"/>
    <lineage>
        <taxon>Bacteria</taxon>
        <taxon>Bacillati</taxon>
        <taxon>Bacillota</taxon>
        <taxon>Bacilli</taxon>
        <taxon>Bacillales</taxon>
        <taxon>Alicyclobacillaceae</taxon>
        <taxon>Alicyclobacillus</taxon>
    </lineage>
</organism>
<evidence type="ECO:0000313" key="4">
    <source>
        <dbReference type="EMBL" id="MFD1677571.1"/>
    </source>
</evidence>
<reference evidence="5" key="1">
    <citation type="journal article" date="2019" name="Int. J. Syst. Evol. Microbiol.">
        <title>The Global Catalogue of Microorganisms (GCM) 10K type strain sequencing project: providing services to taxonomists for standard genome sequencing and annotation.</title>
        <authorList>
            <consortium name="The Broad Institute Genomics Platform"/>
            <consortium name="The Broad Institute Genome Sequencing Center for Infectious Disease"/>
            <person name="Wu L."/>
            <person name="Ma J."/>
        </authorList>
    </citation>
    <scope>NUCLEOTIDE SEQUENCE [LARGE SCALE GENOMIC DNA]</scope>
    <source>
        <strain evidence="5">CGMCC 1.12286</strain>
    </source>
</reference>